<dbReference type="SUPFAM" id="SSF54909">
    <property type="entry name" value="Dimeric alpha+beta barrel"/>
    <property type="match status" value="1"/>
</dbReference>
<dbReference type="EMBL" id="CP053069">
    <property type="protein sequence ID" value="QJR11330.1"/>
    <property type="molecule type" value="Genomic_DNA"/>
</dbReference>
<gene>
    <name evidence="2" type="ORF">DSM104443_02405</name>
</gene>
<dbReference type="Proteomes" id="UP000501534">
    <property type="component" value="Chromosome"/>
</dbReference>
<dbReference type="InterPro" id="IPR011008">
    <property type="entry name" value="Dimeric_a/b-barrel"/>
</dbReference>
<dbReference type="InterPro" id="IPR021708">
    <property type="entry name" value="DUF3291"/>
</dbReference>
<sequence length="151" mass="17161">MARELAQLNIARLRAPLDSPMLADFVANLDRINALAEAAPGFVWRLKDDAGNATSFESPFGEGVIVNLTVWRDAKSLHEFAFQSEHVQYMRRRREWFEKLAEAYAALWWVPEGHRPDVAEASRRLDHLRRNGPTPEAFTFREALASATLSP</sequence>
<evidence type="ECO:0000259" key="1">
    <source>
        <dbReference type="Pfam" id="PF11695"/>
    </source>
</evidence>
<accession>A0A6M4GVM2</accession>
<evidence type="ECO:0000313" key="2">
    <source>
        <dbReference type="EMBL" id="QJR11330.1"/>
    </source>
</evidence>
<dbReference type="AlphaFoldDB" id="A0A6M4GVM2"/>
<name>A0A6M4GVM2_9PROT</name>
<evidence type="ECO:0000313" key="3">
    <source>
        <dbReference type="Proteomes" id="UP000501534"/>
    </source>
</evidence>
<protein>
    <recommendedName>
        <fullName evidence="1">DUF3291 domain-containing protein</fullName>
    </recommendedName>
</protein>
<organism evidence="2 3">
    <name type="scientific">Usitatibacter rugosus</name>
    <dbReference type="NCBI Taxonomy" id="2732067"/>
    <lineage>
        <taxon>Bacteria</taxon>
        <taxon>Pseudomonadati</taxon>
        <taxon>Pseudomonadota</taxon>
        <taxon>Betaproteobacteria</taxon>
        <taxon>Nitrosomonadales</taxon>
        <taxon>Usitatibacteraceae</taxon>
        <taxon>Usitatibacter</taxon>
    </lineage>
</organism>
<keyword evidence="3" id="KW-1185">Reference proteome</keyword>
<proteinExistence type="predicted"/>
<dbReference type="KEGG" id="uru:DSM104443_02405"/>
<dbReference type="RefSeq" id="WP_171092591.1">
    <property type="nucleotide sequence ID" value="NZ_CP053069.1"/>
</dbReference>
<dbReference type="Pfam" id="PF11695">
    <property type="entry name" value="DUF3291"/>
    <property type="match status" value="1"/>
</dbReference>
<feature type="domain" description="DUF3291" evidence="1">
    <location>
        <begin position="5"/>
        <end position="142"/>
    </location>
</feature>
<reference evidence="2 3" key="1">
    <citation type="submission" date="2020-04" db="EMBL/GenBank/DDBJ databases">
        <title>Usitatibacter rugosus gen. nov., sp. nov. and Usitatibacter palustris sp. nov., novel members of Usitatibacteraceae fam. nov. within the order Nitrosomonadales isolated from soil.</title>
        <authorList>
            <person name="Huber K.J."/>
            <person name="Neumann-Schaal M."/>
            <person name="Geppert A."/>
            <person name="Luckner M."/>
            <person name="Wanner G."/>
            <person name="Overmann J."/>
        </authorList>
    </citation>
    <scope>NUCLEOTIDE SEQUENCE [LARGE SCALE GENOMIC DNA]</scope>
    <source>
        <strain evidence="2 3">0125_3</strain>
    </source>
</reference>